<name>A0A381X4J5_9ZZZZ</name>
<accession>A0A381X4J5</accession>
<feature type="transmembrane region" description="Helical" evidence="1">
    <location>
        <begin position="24"/>
        <end position="48"/>
    </location>
</feature>
<evidence type="ECO:0000256" key="1">
    <source>
        <dbReference type="SAM" id="Phobius"/>
    </source>
</evidence>
<feature type="non-terminal residue" evidence="2">
    <location>
        <position position="57"/>
    </location>
</feature>
<dbReference type="EMBL" id="UINC01013831">
    <property type="protein sequence ID" value="SVA59472.1"/>
    <property type="molecule type" value="Genomic_DNA"/>
</dbReference>
<proteinExistence type="predicted"/>
<organism evidence="2">
    <name type="scientific">marine metagenome</name>
    <dbReference type="NCBI Taxonomy" id="408172"/>
    <lineage>
        <taxon>unclassified sequences</taxon>
        <taxon>metagenomes</taxon>
        <taxon>ecological metagenomes</taxon>
    </lineage>
</organism>
<keyword evidence="1" id="KW-1133">Transmembrane helix</keyword>
<protein>
    <submittedName>
        <fullName evidence="2">Uncharacterized protein</fullName>
    </submittedName>
</protein>
<sequence>VVDTLYTAPVKLEEPSPWWLKGGAIFIGIIGMGAAINAIVLFGSGIFLDLTYESMVN</sequence>
<dbReference type="AlphaFoldDB" id="A0A381X4J5"/>
<keyword evidence="1" id="KW-0812">Transmembrane</keyword>
<evidence type="ECO:0000313" key="2">
    <source>
        <dbReference type="EMBL" id="SVA59472.1"/>
    </source>
</evidence>
<keyword evidence="1" id="KW-0472">Membrane</keyword>
<reference evidence="2" key="1">
    <citation type="submission" date="2018-05" db="EMBL/GenBank/DDBJ databases">
        <authorList>
            <person name="Lanie J.A."/>
            <person name="Ng W.-L."/>
            <person name="Kazmierczak K.M."/>
            <person name="Andrzejewski T.M."/>
            <person name="Davidsen T.M."/>
            <person name="Wayne K.J."/>
            <person name="Tettelin H."/>
            <person name="Glass J.I."/>
            <person name="Rusch D."/>
            <person name="Podicherti R."/>
            <person name="Tsui H.-C.T."/>
            <person name="Winkler M.E."/>
        </authorList>
    </citation>
    <scope>NUCLEOTIDE SEQUENCE</scope>
</reference>
<gene>
    <name evidence="2" type="ORF">METZ01_LOCUS112326</name>
</gene>
<feature type="non-terminal residue" evidence="2">
    <location>
        <position position="1"/>
    </location>
</feature>